<evidence type="ECO:0000256" key="14">
    <source>
        <dbReference type="SAM" id="Coils"/>
    </source>
</evidence>
<feature type="region of interest" description="Disordered" evidence="15">
    <location>
        <begin position="66"/>
        <end position="157"/>
    </location>
</feature>
<keyword evidence="5 12" id="KW-0547">Nucleotide-binding</keyword>
<evidence type="ECO:0000256" key="7">
    <source>
        <dbReference type="ARBA" id="ARBA00022840"/>
    </source>
</evidence>
<dbReference type="RefSeq" id="XP_005722352.1">
    <property type="nucleotide sequence ID" value="XM_005722295.2"/>
</dbReference>
<keyword evidence="7 12" id="KW-0067">ATP-binding</keyword>
<dbReference type="PRINTS" id="PR00380">
    <property type="entry name" value="KINESINHEAVY"/>
</dbReference>
<dbReference type="GeneID" id="102194575"/>
<keyword evidence="2" id="KW-0963">Cytoplasm</keyword>
<keyword evidence="11" id="KW-0131">Cell cycle</keyword>
<dbReference type="GO" id="GO:0007018">
    <property type="term" value="P:microtubule-based movement"/>
    <property type="evidence" value="ECO:0007669"/>
    <property type="project" value="InterPro"/>
</dbReference>
<evidence type="ECO:0000256" key="13">
    <source>
        <dbReference type="RuleBase" id="RU000394"/>
    </source>
</evidence>
<evidence type="ECO:0000256" key="9">
    <source>
        <dbReference type="ARBA" id="ARBA00023175"/>
    </source>
</evidence>
<keyword evidence="9 12" id="KW-0505">Motor protein</keyword>
<name>A0A9Y3VBJ1_9CICH</name>
<organism evidence="17 18">
    <name type="scientific">Pundamilia nyererei</name>
    <dbReference type="NCBI Taxonomy" id="303518"/>
    <lineage>
        <taxon>Eukaryota</taxon>
        <taxon>Metazoa</taxon>
        <taxon>Chordata</taxon>
        <taxon>Craniata</taxon>
        <taxon>Vertebrata</taxon>
        <taxon>Euteleostomi</taxon>
        <taxon>Actinopterygii</taxon>
        <taxon>Neopterygii</taxon>
        <taxon>Teleostei</taxon>
        <taxon>Neoteleostei</taxon>
        <taxon>Acanthomorphata</taxon>
        <taxon>Ovalentaria</taxon>
        <taxon>Cichlomorphae</taxon>
        <taxon>Cichliformes</taxon>
        <taxon>Cichlidae</taxon>
        <taxon>African cichlids</taxon>
        <taxon>Pseudocrenilabrinae</taxon>
        <taxon>Haplochromini</taxon>
        <taxon>Pundamilia</taxon>
    </lineage>
</organism>
<reference evidence="18" key="1">
    <citation type="submission" date="2025-08" db="UniProtKB">
        <authorList>
            <consortium name="RefSeq"/>
        </authorList>
    </citation>
    <scope>IDENTIFICATION</scope>
</reference>
<dbReference type="PROSITE" id="PS00411">
    <property type="entry name" value="KINESIN_MOTOR_1"/>
    <property type="match status" value="1"/>
</dbReference>
<evidence type="ECO:0000256" key="11">
    <source>
        <dbReference type="ARBA" id="ARBA00023306"/>
    </source>
</evidence>
<dbReference type="SUPFAM" id="SSF52540">
    <property type="entry name" value="P-loop containing nucleoside triphosphate hydrolases"/>
    <property type="match status" value="1"/>
</dbReference>
<evidence type="ECO:0000256" key="2">
    <source>
        <dbReference type="ARBA" id="ARBA00022490"/>
    </source>
</evidence>
<keyword evidence="17" id="KW-1185">Reference proteome</keyword>
<dbReference type="Pfam" id="PF22923">
    <property type="entry name" value="KIF2A-like_1st"/>
    <property type="match status" value="1"/>
</dbReference>
<dbReference type="InterPro" id="IPR027640">
    <property type="entry name" value="Kinesin-like_fam"/>
</dbReference>
<dbReference type="GO" id="GO:0005874">
    <property type="term" value="C:microtubule"/>
    <property type="evidence" value="ECO:0007669"/>
    <property type="project" value="UniProtKB-KW"/>
</dbReference>
<dbReference type="GO" id="GO:0005524">
    <property type="term" value="F:ATP binding"/>
    <property type="evidence" value="ECO:0007669"/>
    <property type="project" value="UniProtKB-UniRule"/>
</dbReference>
<keyword evidence="10" id="KW-0206">Cytoskeleton</keyword>
<evidence type="ECO:0000256" key="8">
    <source>
        <dbReference type="ARBA" id="ARBA00023054"/>
    </source>
</evidence>
<feature type="compositionally biased region" description="Pro residues" evidence="15">
    <location>
        <begin position="117"/>
        <end position="134"/>
    </location>
</feature>
<keyword evidence="4 13" id="KW-0493">Microtubule</keyword>
<dbReference type="FunFam" id="3.40.850.10:FF:000006">
    <property type="entry name" value="Kinesin-like protein"/>
    <property type="match status" value="1"/>
</dbReference>
<dbReference type="InterPro" id="IPR054473">
    <property type="entry name" value="KIF2A-like_N"/>
</dbReference>
<evidence type="ECO:0000259" key="16">
    <source>
        <dbReference type="PROSITE" id="PS50067"/>
    </source>
</evidence>
<dbReference type="InterPro" id="IPR019821">
    <property type="entry name" value="Kinesin_motor_CS"/>
</dbReference>
<dbReference type="GO" id="GO:0003777">
    <property type="term" value="F:microtubule motor activity"/>
    <property type="evidence" value="ECO:0007669"/>
    <property type="project" value="InterPro"/>
</dbReference>
<feature type="coiled-coil region" evidence="14">
    <location>
        <begin position="657"/>
        <end position="691"/>
    </location>
</feature>
<comment type="similarity">
    <text evidence="12 13">Belongs to the TRAFAC class myosin-kinesin ATPase superfamily. Kinesin family.</text>
</comment>
<dbReference type="CTD" id="3796"/>
<keyword evidence="6" id="KW-0498">Mitosis</keyword>
<dbReference type="PANTHER" id="PTHR47971:SF8">
    <property type="entry name" value="KINESIN-LIKE PROTEIN"/>
    <property type="match status" value="1"/>
</dbReference>
<evidence type="ECO:0000256" key="1">
    <source>
        <dbReference type="ARBA" id="ARBA00004245"/>
    </source>
</evidence>
<comment type="subcellular location">
    <subcellularLocation>
        <location evidence="1">Cytoplasm</location>
        <location evidence="1">Cytoskeleton</location>
    </subcellularLocation>
</comment>
<evidence type="ECO:0000256" key="3">
    <source>
        <dbReference type="ARBA" id="ARBA00022618"/>
    </source>
</evidence>
<dbReference type="PANTHER" id="PTHR47971">
    <property type="entry name" value="KINESIN-RELATED PROTEIN 6"/>
    <property type="match status" value="1"/>
</dbReference>
<gene>
    <name evidence="18" type="primary">kif2a</name>
</gene>
<evidence type="ECO:0000256" key="4">
    <source>
        <dbReference type="ARBA" id="ARBA00022701"/>
    </source>
</evidence>
<evidence type="ECO:0000313" key="17">
    <source>
        <dbReference type="Proteomes" id="UP000695023"/>
    </source>
</evidence>
<feature type="domain" description="Kinesin motor" evidence="16">
    <location>
        <begin position="221"/>
        <end position="551"/>
    </location>
</feature>
<dbReference type="InterPro" id="IPR027417">
    <property type="entry name" value="P-loop_NTPase"/>
</dbReference>
<feature type="compositionally biased region" description="Low complexity" evidence="15">
    <location>
        <begin position="135"/>
        <end position="150"/>
    </location>
</feature>
<dbReference type="PROSITE" id="PS50067">
    <property type="entry name" value="KINESIN_MOTOR_2"/>
    <property type="match status" value="1"/>
</dbReference>
<dbReference type="InterPro" id="IPR036961">
    <property type="entry name" value="Kinesin_motor_dom_sf"/>
</dbReference>
<evidence type="ECO:0000256" key="6">
    <source>
        <dbReference type="ARBA" id="ARBA00022776"/>
    </source>
</evidence>
<dbReference type="AlphaFoldDB" id="A0A9Y3VBJ1"/>
<dbReference type="GO" id="GO:0007019">
    <property type="term" value="P:microtubule depolymerization"/>
    <property type="evidence" value="ECO:0007669"/>
    <property type="project" value="TreeGrafter"/>
</dbReference>
<dbReference type="Pfam" id="PF00225">
    <property type="entry name" value="Kinesin"/>
    <property type="match status" value="1"/>
</dbReference>
<dbReference type="Proteomes" id="UP000695023">
    <property type="component" value="Unplaced"/>
</dbReference>
<dbReference type="SMART" id="SM00129">
    <property type="entry name" value="KISc"/>
    <property type="match status" value="1"/>
</dbReference>
<sequence>MASGFGKIVVGTYVEIKRSDGRIHQAMVTSLNEDNESVTVEWIENGDTKGKEIDLESIFALNPDVAPDEEIAPSPETPPPPTPTCVKVNKIAKNRRTIAPPKNDTPSRDNRAIPTRARPPQPQQPEPAPPPPSQQPAQPTQAQTQQQLQNARRKSNCVKEVEKLQEKRERRRLQQQELREKRAQEVDTTIPNYEIMYMIRDFRASLDYRPLTTADLIEEHRICVCVRKRPLNKKELSVKDLDVITIPSKDVVMVHEPKQKVDLTRYLENQTFRFDYAFDDSTTNEMVYRFTARPLVETIFERGMATCFAYGQTGSGKTHTMGGDFSGKNQDCSKGIYALAARDVFLMLKKPSYKKLDLQVYATFFEIYSGKVFDLLNRKAKLRVLEDGKQQVQVVGLQEKEVKCTEDVLKLIEVGNSCRTSGQTSANAHSSRSHAVFQIILRRKGKMHGKFSLIDLAGNERGADTSSADRQTRLEGAEINKSLLALKECIRALGRNKPHTPFRASKLTQVLRDSFIGENSRTCMIATISPGMTSCENTLNTLRYANRVKELTVDPNQVMEGGRPNIHAVNQLDLLDEEWLSISPQRDDLKLLCEQNEEEVSPQLFTFHEAVSQLVEMEEQVLEDHRAVFQESIRWLEDEKVLLEMTEEVDYDVESYATQLEQILDQKIEILTELRDKVKSFRSALQEEEQASKQINPKRPRAL</sequence>
<dbReference type="GO" id="GO:0051301">
    <property type="term" value="P:cell division"/>
    <property type="evidence" value="ECO:0007669"/>
    <property type="project" value="UniProtKB-KW"/>
</dbReference>
<evidence type="ECO:0000256" key="15">
    <source>
        <dbReference type="SAM" id="MobiDB-lite"/>
    </source>
</evidence>
<dbReference type="GO" id="GO:0008017">
    <property type="term" value="F:microtubule binding"/>
    <property type="evidence" value="ECO:0007669"/>
    <property type="project" value="InterPro"/>
</dbReference>
<feature type="binding site" evidence="12">
    <location>
        <begin position="311"/>
        <end position="318"/>
    </location>
    <ligand>
        <name>ATP</name>
        <dbReference type="ChEBI" id="CHEBI:30616"/>
    </ligand>
</feature>
<dbReference type="InterPro" id="IPR001752">
    <property type="entry name" value="Kinesin_motor_dom"/>
</dbReference>
<accession>A0A9Y3VBJ1</accession>
<keyword evidence="8 14" id="KW-0175">Coiled coil</keyword>
<proteinExistence type="inferred from homology"/>
<dbReference type="CDD" id="cd01367">
    <property type="entry name" value="KISc_KIF2_like"/>
    <property type="match status" value="1"/>
</dbReference>
<dbReference type="Gene3D" id="3.40.850.10">
    <property type="entry name" value="Kinesin motor domain"/>
    <property type="match status" value="1"/>
</dbReference>
<evidence type="ECO:0000313" key="18">
    <source>
        <dbReference type="RefSeq" id="XP_005722352.1"/>
    </source>
</evidence>
<evidence type="ECO:0000256" key="10">
    <source>
        <dbReference type="ARBA" id="ARBA00023212"/>
    </source>
</evidence>
<keyword evidence="3" id="KW-0132">Cell division</keyword>
<protein>
    <recommendedName>
        <fullName evidence="13">Kinesin-like protein</fullName>
    </recommendedName>
</protein>
<evidence type="ECO:0000256" key="5">
    <source>
        <dbReference type="ARBA" id="ARBA00022741"/>
    </source>
</evidence>
<evidence type="ECO:0000256" key="12">
    <source>
        <dbReference type="PROSITE-ProRule" id="PRU00283"/>
    </source>
</evidence>